<dbReference type="SUPFAM" id="SSF56219">
    <property type="entry name" value="DNase I-like"/>
    <property type="match status" value="1"/>
</dbReference>
<evidence type="ECO:0000256" key="12">
    <source>
        <dbReference type="SAM" id="Phobius"/>
    </source>
</evidence>
<evidence type="ECO:0000256" key="8">
    <source>
        <dbReference type="ARBA" id="ARBA00022842"/>
    </source>
</evidence>
<organism evidence="14 15">
    <name type="scientific">Tetraparma gracilis</name>
    <dbReference type="NCBI Taxonomy" id="2962635"/>
    <lineage>
        <taxon>Eukaryota</taxon>
        <taxon>Sar</taxon>
        <taxon>Stramenopiles</taxon>
        <taxon>Ochrophyta</taxon>
        <taxon>Bolidophyceae</taxon>
        <taxon>Parmales</taxon>
        <taxon>Triparmaceae</taxon>
        <taxon>Tetraparma</taxon>
    </lineage>
</organism>
<dbReference type="PANTHER" id="PTHR15822:SF4">
    <property type="entry name" value="TYROSYL-DNA PHOSPHODIESTERASE 2"/>
    <property type="match status" value="1"/>
</dbReference>
<evidence type="ECO:0000259" key="13">
    <source>
        <dbReference type="Pfam" id="PF03372"/>
    </source>
</evidence>
<evidence type="ECO:0000256" key="2">
    <source>
        <dbReference type="ARBA" id="ARBA00001946"/>
    </source>
</evidence>
<evidence type="ECO:0000256" key="10">
    <source>
        <dbReference type="ARBA" id="ARBA00023242"/>
    </source>
</evidence>
<dbReference type="Proteomes" id="UP001165060">
    <property type="component" value="Unassembled WGS sequence"/>
</dbReference>
<comment type="subcellular location">
    <subcellularLocation>
        <location evidence="3">Nucleus</location>
        <location evidence="3">PML body</location>
    </subcellularLocation>
</comment>
<accession>A0ABQ6M5W3</accession>
<evidence type="ECO:0000256" key="6">
    <source>
        <dbReference type="ARBA" id="ARBA00022763"/>
    </source>
</evidence>
<feature type="domain" description="Endonuclease/exonuclease/phosphatase" evidence="13">
    <location>
        <begin position="59"/>
        <end position="381"/>
    </location>
</feature>
<keyword evidence="9" id="KW-0234">DNA repair</keyword>
<dbReference type="InterPro" id="IPR005135">
    <property type="entry name" value="Endo/exonuclease/phosphatase"/>
</dbReference>
<evidence type="ECO:0000256" key="11">
    <source>
        <dbReference type="SAM" id="MobiDB-lite"/>
    </source>
</evidence>
<feature type="transmembrane region" description="Helical" evidence="12">
    <location>
        <begin position="210"/>
        <end position="230"/>
    </location>
</feature>
<dbReference type="Pfam" id="PF03372">
    <property type="entry name" value="Exo_endo_phos"/>
    <property type="match status" value="1"/>
</dbReference>
<protein>
    <recommendedName>
        <fullName evidence="13">Endonuclease/exonuclease/phosphatase domain-containing protein</fullName>
    </recommendedName>
</protein>
<evidence type="ECO:0000256" key="9">
    <source>
        <dbReference type="ARBA" id="ARBA00023204"/>
    </source>
</evidence>
<evidence type="ECO:0000256" key="3">
    <source>
        <dbReference type="ARBA" id="ARBA00004322"/>
    </source>
</evidence>
<dbReference type="EMBL" id="BRYB01001191">
    <property type="protein sequence ID" value="GMI20086.1"/>
    <property type="molecule type" value="Genomic_DNA"/>
</dbReference>
<dbReference type="Gene3D" id="3.60.10.10">
    <property type="entry name" value="Endonuclease/exonuclease/phosphatase"/>
    <property type="match status" value="1"/>
</dbReference>
<proteinExistence type="predicted"/>
<keyword evidence="12" id="KW-0812">Transmembrane</keyword>
<keyword evidence="5" id="KW-0479">Metal-binding</keyword>
<dbReference type="InterPro" id="IPR051547">
    <property type="entry name" value="TDP2-like"/>
</dbReference>
<keyword evidence="7" id="KW-0378">Hydrolase</keyword>
<keyword evidence="12" id="KW-1133">Transmembrane helix</keyword>
<comment type="cofactor">
    <cofactor evidence="1">
        <name>Mn(2+)</name>
        <dbReference type="ChEBI" id="CHEBI:29035"/>
    </cofactor>
</comment>
<dbReference type="InterPro" id="IPR036691">
    <property type="entry name" value="Endo/exonu/phosph_ase_sf"/>
</dbReference>
<feature type="transmembrane region" description="Helical" evidence="12">
    <location>
        <begin position="138"/>
        <end position="162"/>
    </location>
</feature>
<evidence type="ECO:0000313" key="15">
    <source>
        <dbReference type="Proteomes" id="UP001165060"/>
    </source>
</evidence>
<comment type="cofactor">
    <cofactor evidence="2">
        <name>Mg(2+)</name>
        <dbReference type="ChEBI" id="CHEBI:18420"/>
    </cofactor>
</comment>
<feature type="region of interest" description="Disordered" evidence="11">
    <location>
        <begin position="1"/>
        <end position="50"/>
    </location>
</feature>
<reference evidence="14 15" key="1">
    <citation type="journal article" date="2023" name="Commun. Biol.">
        <title>Genome analysis of Parmales, the sister group of diatoms, reveals the evolutionary specialization of diatoms from phago-mixotrophs to photoautotrophs.</title>
        <authorList>
            <person name="Ban H."/>
            <person name="Sato S."/>
            <person name="Yoshikawa S."/>
            <person name="Yamada K."/>
            <person name="Nakamura Y."/>
            <person name="Ichinomiya M."/>
            <person name="Sato N."/>
            <person name="Blanc-Mathieu R."/>
            <person name="Endo H."/>
            <person name="Kuwata A."/>
            <person name="Ogata H."/>
        </authorList>
    </citation>
    <scope>NUCLEOTIDE SEQUENCE [LARGE SCALE GENOMIC DNA]</scope>
</reference>
<keyword evidence="8" id="KW-0460">Magnesium</keyword>
<evidence type="ECO:0000313" key="14">
    <source>
        <dbReference type="EMBL" id="GMI20086.1"/>
    </source>
</evidence>
<evidence type="ECO:0000256" key="7">
    <source>
        <dbReference type="ARBA" id="ARBA00022801"/>
    </source>
</evidence>
<keyword evidence="15" id="KW-1185">Reference proteome</keyword>
<evidence type="ECO:0000256" key="4">
    <source>
        <dbReference type="ARBA" id="ARBA00022722"/>
    </source>
</evidence>
<feature type="compositionally biased region" description="Low complexity" evidence="11">
    <location>
        <begin position="1"/>
        <end position="16"/>
    </location>
</feature>
<keyword evidence="4" id="KW-0540">Nuclease</keyword>
<keyword evidence="12" id="KW-0472">Membrane</keyword>
<keyword evidence="6" id="KW-0227">DNA damage</keyword>
<gene>
    <name evidence="14" type="ORF">TeGR_g8984</name>
</gene>
<sequence>MPARSRSAKSPSSGSRSRSRSKTPSRSTPSKAPPPRFKSRPPRASSARASSAPLSLLNLNTWGEPPDLSLRLSALTSRLASDRPSALTLQELFSPFSRRVVDAALGPLYHVHHGYCPLPSLPVVSHAPAVLLFFAGRLLGIGGGVLGAACVLMLPCSILMIWNLVVVKVFIPSKYSGPGHTSFQGSANLFLKEKFDDARLLVQMPYPHAIRGYFEALPSWSLGSLLFLFFQHTFFRPGFLLSEAREKATGRKWIVCNVHLILGTPNPKRAKQMQMALEALEKHAQEGDVCVVAGDFNVQMGNDDCFEQLRESGFQDSMKLAGGGGGGGGGDTWTTENKYVPKGKGADSKPARIDFVFVRGGQGSGGKHEVVFGPGQEVSDHFGIRYTF</sequence>
<name>A0ABQ6M5W3_9STRA</name>
<evidence type="ECO:0000256" key="1">
    <source>
        <dbReference type="ARBA" id="ARBA00001936"/>
    </source>
</evidence>
<keyword evidence="10" id="KW-0539">Nucleus</keyword>
<comment type="caution">
    <text evidence="14">The sequence shown here is derived from an EMBL/GenBank/DDBJ whole genome shotgun (WGS) entry which is preliminary data.</text>
</comment>
<dbReference type="PANTHER" id="PTHR15822">
    <property type="entry name" value="TRAF AND TNF RECEPTOR-ASSOCIATED PROTEIN"/>
    <property type="match status" value="1"/>
</dbReference>
<evidence type="ECO:0000256" key="5">
    <source>
        <dbReference type="ARBA" id="ARBA00022723"/>
    </source>
</evidence>